<evidence type="ECO:0000256" key="1">
    <source>
        <dbReference type="ARBA" id="ARBA00022801"/>
    </source>
</evidence>
<dbReference type="InterPro" id="IPR006148">
    <property type="entry name" value="Glc/Gal-6P_isomerase"/>
</dbReference>
<dbReference type="Proteomes" id="UP001302349">
    <property type="component" value="Chromosome"/>
</dbReference>
<evidence type="ECO:0000259" key="2">
    <source>
        <dbReference type="Pfam" id="PF01182"/>
    </source>
</evidence>
<dbReference type="InterPro" id="IPR004547">
    <property type="entry name" value="Glucosamine6P_isomerase"/>
</dbReference>
<dbReference type="PROSITE" id="PS01161">
    <property type="entry name" value="GLC_GALNAC_ISOMERASE"/>
    <property type="match status" value="1"/>
</dbReference>
<dbReference type="EMBL" id="CP136051">
    <property type="protein sequence ID" value="WOK04262.1"/>
    <property type="molecule type" value="Genomic_DNA"/>
</dbReference>
<dbReference type="SUPFAM" id="SSF100950">
    <property type="entry name" value="NagB/RpiA/CoA transferase-like"/>
    <property type="match status" value="1"/>
</dbReference>
<dbReference type="PANTHER" id="PTHR11280">
    <property type="entry name" value="GLUCOSAMINE-6-PHOSPHATE ISOMERASE"/>
    <property type="match status" value="1"/>
</dbReference>
<evidence type="ECO:0000313" key="4">
    <source>
        <dbReference type="Proteomes" id="UP001302349"/>
    </source>
</evidence>
<gene>
    <name evidence="3" type="ORF">RT717_14370</name>
</gene>
<sequence length="247" mass="26960">MQSTYDSMTIQTYATYEELSRKTADLIIESVKDKPNPLVCLASGHTPIGVFKCLVEDVKAGKLDISNWTFVGLDEWNGMNGTTKGSCRQMMDEDLFEPLSIPEKQIVFFDGTQPNVQAQCDEVNELIHQHGGLDVMLVGIGLNGHIGMNEPGTAFDTFAHISQLAEETITVGQKYFPGETKLSTGITMGLKHFQEARLPIIMANGEKKADIIAKVAASQPIESLPASIVHMTPQAYIMVDRAAGSLL</sequence>
<dbReference type="InterPro" id="IPR018321">
    <property type="entry name" value="Glucosamine6P_isomerase_CS"/>
</dbReference>
<proteinExistence type="predicted"/>
<dbReference type="Pfam" id="PF01182">
    <property type="entry name" value="Glucosamine_iso"/>
    <property type="match status" value="1"/>
</dbReference>
<organism evidence="3 4">
    <name type="scientific">Imperialibacter roseus</name>
    <dbReference type="NCBI Taxonomy" id="1324217"/>
    <lineage>
        <taxon>Bacteria</taxon>
        <taxon>Pseudomonadati</taxon>
        <taxon>Bacteroidota</taxon>
        <taxon>Cytophagia</taxon>
        <taxon>Cytophagales</taxon>
        <taxon>Flammeovirgaceae</taxon>
        <taxon>Imperialibacter</taxon>
    </lineage>
</organism>
<evidence type="ECO:0000313" key="3">
    <source>
        <dbReference type="EMBL" id="WOK04262.1"/>
    </source>
</evidence>
<dbReference type="InterPro" id="IPR037171">
    <property type="entry name" value="NagB/RpiA_transferase-like"/>
</dbReference>
<keyword evidence="1" id="KW-0378">Hydrolase</keyword>
<feature type="domain" description="Glucosamine/galactosamine-6-phosphate isomerase" evidence="2">
    <location>
        <begin position="16"/>
        <end position="232"/>
    </location>
</feature>
<name>A0ABZ0IGX7_9BACT</name>
<dbReference type="CDD" id="cd01399">
    <property type="entry name" value="GlcN6P_deaminase"/>
    <property type="match status" value="1"/>
</dbReference>
<reference evidence="3 4" key="1">
    <citation type="journal article" date="2023" name="Microbiol. Resour. Announc.">
        <title>Complete Genome Sequence of Imperialibacter roseus strain P4T.</title>
        <authorList>
            <person name="Tizabi D.R."/>
            <person name="Bachvaroff T."/>
            <person name="Hill R.T."/>
        </authorList>
    </citation>
    <scope>NUCLEOTIDE SEQUENCE [LARGE SCALE GENOMIC DNA]</scope>
    <source>
        <strain evidence="3 4">P4T</strain>
    </source>
</reference>
<protein>
    <submittedName>
        <fullName evidence="3">Glucosamine-6-phosphate deaminase</fullName>
    </submittedName>
</protein>
<accession>A0ABZ0IGX7</accession>
<dbReference type="PANTHER" id="PTHR11280:SF5">
    <property type="entry name" value="GLUCOSAMINE-6-PHOSPHATE ISOMERASE"/>
    <property type="match status" value="1"/>
</dbReference>
<dbReference type="RefSeq" id="WP_317487076.1">
    <property type="nucleotide sequence ID" value="NZ_CP136051.1"/>
</dbReference>
<keyword evidence="4" id="KW-1185">Reference proteome</keyword>
<dbReference type="Gene3D" id="3.40.50.1360">
    <property type="match status" value="1"/>
</dbReference>